<evidence type="ECO:0008006" key="4">
    <source>
        <dbReference type="Google" id="ProtNLM"/>
    </source>
</evidence>
<proteinExistence type="predicted"/>
<evidence type="ECO:0000256" key="1">
    <source>
        <dbReference type="SAM" id="SignalP"/>
    </source>
</evidence>
<accession>A0AAV2G9J3</accession>
<evidence type="ECO:0000313" key="2">
    <source>
        <dbReference type="EMBL" id="CAL1407324.1"/>
    </source>
</evidence>
<feature type="signal peptide" evidence="1">
    <location>
        <begin position="1"/>
        <end position="28"/>
    </location>
</feature>
<keyword evidence="3" id="KW-1185">Reference proteome</keyword>
<keyword evidence="1" id="KW-0732">Signal</keyword>
<dbReference type="EMBL" id="OZ034821">
    <property type="protein sequence ID" value="CAL1407324.1"/>
    <property type="molecule type" value="Genomic_DNA"/>
</dbReference>
<gene>
    <name evidence="2" type="ORF">LTRI10_LOCUS46997</name>
</gene>
<reference evidence="2 3" key="1">
    <citation type="submission" date="2024-04" db="EMBL/GenBank/DDBJ databases">
        <authorList>
            <person name="Fracassetti M."/>
        </authorList>
    </citation>
    <scope>NUCLEOTIDE SEQUENCE [LARGE SCALE GENOMIC DNA]</scope>
</reference>
<evidence type="ECO:0000313" key="3">
    <source>
        <dbReference type="Proteomes" id="UP001497516"/>
    </source>
</evidence>
<sequence length="104" mass="10995">MGFNFHRLGLVICVFLATVAVVTEVCSGVREFSPEKLSCCKPPKHIRCCCCLPSHANYTSAAVDPATVQGNSTTAGWLHSAAYALGSARTTVEPERATVPKVGV</sequence>
<name>A0AAV2G9J3_9ROSI</name>
<feature type="chain" id="PRO_5043853105" description="Secreted protein" evidence="1">
    <location>
        <begin position="29"/>
        <end position="104"/>
    </location>
</feature>
<organism evidence="2 3">
    <name type="scientific">Linum trigynum</name>
    <dbReference type="NCBI Taxonomy" id="586398"/>
    <lineage>
        <taxon>Eukaryota</taxon>
        <taxon>Viridiplantae</taxon>
        <taxon>Streptophyta</taxon>
        <taxon>Embryophyta</taxon>
        <taxon>Tracheophyta</taxon>
        <taxon>Spermatophyta</taxon>
        <taxon>Magnoliopsida</taxon>
        <taxon>eudicotyledons</taxon>
        <taxon>Gunneridae</taxon>
        <taxon>Pentapetalae</taxon>
        <taxon>rosids</taxon>
        <taxon>fabids</taxon>
        <taxon>Malpighiales</taxon>
        <taxon>Linaceae</taxon>
        <taxon>Linum</taxon>
    </lineage>
</organism>
<protein>
    <recommendedName>
        <fullName evidence="4">Secreted protein</fullName>
    </recommendedName>
</protein>
<dbReference type="Proteomes" id="UP001497516">
    <property type="component" value="Chromosome 8"/>
</dbReference>
<dbReference type="AlphaFoldDB" id="A0AAV2G9J3"/>